<dbReference type="EMBL" id="FSRL01000001">
    <property type="protein sequence ID" value="SIN95808.1"/>
    <property type="molecule type" value="Genomic_DNA"/>
</dbReference>
<proteinExistence type="predicted"/>
<organism evidence="2 3">
    <name type="scientific">Vannielia litorea</name>
    <dbReference type="NCBI Taxonomy" id="1217970"/>
    <lineage>
        <taxon>Bacteria</taxon>
        <taxon>Pseudomonadati</taxon>
        <taxon>Pseudomonadota</taxon>
        <taxon>Alphaproteobacteria</taxon>
        <taxon>Rhodobacterales</taxon>
        <taxon>Paracoccaceae</taxon>
        <taxon>Vannielia</taxon>
    </lineage>
</organism>
<evidence type="ECO:0000256" key="1">
    <source>
        <dbReference type="SAM" id="SignalP"/>
    </source>
</evidence>
<feature type="signal peptide" evidence="1">
    <location>
        <begin position="1"/>
        <end position="19"/>
    </location>
</feature>
<sequence>MKPLLAALVLLCVAGVARAEDYLDSPALFAAAWERLAGALPQDTVALRVEVEPARIGLIALAPEGGAASWQVRRVRLLLAMDRLEGPEVVAPPVPGTSPEAAGFAVSDLAMERLPDAVEAARMRLDPRGEAEVRSVTIARRLEVGAAPGQGALRWVVELEASGQTLRVELGPEGAPLGLGEAATGAEASGEGEDWPDLLLPDGVRLEEVQAGFEALLPPGALVQDIEIDRERITLSVAAPDRPGVIRQLRWERGRFSPALVDLPERLALPEAGRLGPFRLSDLRLAEVPRLVIAARRASGHREVRRLHGRLVPGVRAERPVWIVRLAEEGAPPGAAGEWEVRLAPGGALLGVVEPGR</sequence>
<gene>
    <name evidence="2" type="ORF">SAMN05444002_1746</name>
</gene>
<dbReference type="Proteomes" id="UP000184932">
    <property type="component" value="Unassembled WGS sequence"/>
</dbReference>
<dbReference type="AlphaFoldDB" id="A0A1N6FKL7"/>
<accession>A0A1N6FKL7</accession>
<evidence type="ECO:0000313" key="3">
    <source>
        <dbReference type="Proteomes" id="UP000184932"/>
    </source>
</evidence>
<feature type="chain" id="PRO_5012568435" evidence="1">
    <location>
        <begin position="20"/>
        <end position="357"/>
    </location>
</feature>
<name>A0A1N6FKL7_9RHOB</name>
<evidence type="ECO:0000313" key="2">
    <source>
        <dbReference type="EMBL" id="SIN95808.1"/>
    </source>
</evidence>
<reference evidence="3" key="1">
    <citation type="submission" date="2016-11" db="EMBL/GenBank/DDBJ databases">
        <authorList>
            <person name="Varghese N."/>
            <person name="Submissions S."/>
        </authorList>
    </citation>
    <scope>NUCLEOTIDE SEQUENCE [LARGE SCALE GENOMIC DNA]</scope>
    <source>
        <strain evidence="3">DSM 29440</strain>
    </source>
</reference>
<protein>
    <submittedName>
        <fullName evidence="2">Uncharacterized protein</fullName>
    </submittedName>
</protein>
<keyword evidence="3" id="KW-1185">Reference proteome</keyword>
<dbReference type="RefSeq" id="WP_074255851.1">
    <property type="nucleotide sequence ID" value="NZ_FSRL01000001.1"/>
</dbReference>
<keyword evidence="1" id="KW-0732">Signal</keyword>